<name>A0A0H2RVC5_9AGAM</name>
<dbReference type="InterPro" id="IPR000535">
    <property type="entry name" value="MSP_dom"/>
</dbReference>
<dbReference type="Proteomes" id="UP000053477">
    <property type="component" value="Unassembled WGS sequence"/>
</dbReference>
<dbReference type="InterPro" id="IPR036691">
    <property type="entry name" value="Endo/exonu/phosph_ase_sf"/>
</dbReference>
<evidence type="ECO:0000259" key="6">
    <source>
        <dbReference type="PROSITE" id="PS50238"/>
    </source>
</evidence>
<dbReference type="SMART" id="SM00128">
    <property type="entry name" value="IPPc"/>
    <property type="match status" value="1"/>
</dbReference>
<dbReference type="STRING" id="27342.A0A0H2RVC5"/>
<dbReference type="InterPro" id="IPR013783">
    <property type="entry name" value="Ig-like_fold"/>
</dbReference>
<dbReference type="SUPFAM" id="SSF48350">
    <property type="entry name" value="GTPase activation domain, GAP"/>
    <property type="match status" value="1"/>
</dbReference>
<dbReference type="SUPFAM" id="SSF56219">
    <property type="entry name" value="DNase I-like"/>
    <property type="match status" value="1"/>
</dbReference>
<evidence type="ECO:0000256" key="2">
    <source>
        <dbReference type="ARBA" id="ARBA00004580"/>
    </source>
</evidence>
<dbReference type="GO" id="GO:0007165">
    <property type="term" value="P:signal transduction"/>
    <property type="evidence" value="ECO:0007669"/>
    <property type="project" value="InterPro"/>
</dbReference>
<dbReference type="EMBL" id="KQ086078">
    <property type="protein sequence ID" value="KLO08776.1"/>
    <property type="molecule type" value="Genomic_DNA"/>
</dbReference>
<dbReference type="AlphaFoldDB" id="A0A0H2RVC5"/>
<dbReference type="GO" id="GO:0004439">
    <property type="term" value="F:phosphatidylinositol-4,5-bisphosphate 5-phosphatase activity"/>
    <property type="evidence" value="ECO:0007669"/>
    <property type="project" value="TreeGrafter"/>
</dbReference>
<evidence type="ECO:0000256" key="3">
    <source>
        <dbReference type="ARBA" id="ARBA00022753"/>
    </source>
</evidence>
<dbReference type="Gene3D" id="1.10.555.10">
    <property type="entry name" value="Rho GTPase activation protein"/>
    <property type="match status" value="1"/>
</dbReference>
<keyword evidence="8" id="KW-1185">Reference proteome</keyword>
<evidence type="ECO:0000313" key="8">
    <source>
        <dbReference type="Proteomes" id="UP000053477"/>
    </source>
</evidence>
<dbReference type="InterPro" id="IPR000300">
    <property type="entry name" value="IPPc"/>
</dbReference>
<accession>A0A0H2RVC5</accession>
<dbReference type="InterPro" id="IPR046985">
    <property type="entry name" value="IP5"/>
</dbReference>
<dbReference type="OrthoDB" id="7862313at2759"/>
<proteinExistence type="predicted"/>
<dbReference type="Pfam" id="PF21310">
    <property type="entry name" value="OCRL-like_ASH"/>
    <property type="match status" value="1"/>
</dbReference>
<organism evidence="7 8">
    <name type="scientific">Schizopora paradoxa</name>
    <dbReference type="NCBI Taxonomy" id="27342"/>
    <lineage>
        <taxon>Eukaryota</taxon>
        <taxon>Fungi</taxon>
        <taxon>Dikarya</taxon>
        <taxon>Basidiomycota</taxon>
        <taxon>Agaricomycotina</taxon>
        <taxon>Agaricomycetes</taxon>
        <taxon>Hymenochaetales</taxon>
        <taxon>Schizoporaceae</taxon>
        <taxon>Schizopora</taxon>
    </lineage>
</organism>
<dbReference type="Pfam" id="PF22669">
    <property type="entry name" value="Exo_endo_phos2"/>
    <property type="match status" value="1"/>
</dbReference>
<keyword evidence="3" id="KW-0967">Endosome</keyword>
<dbReference type="InterPro" id="IPR048869">
    <property type="entry name" value="OCRL-1_2_ASH"/>
</dbReference>
<dbReference type="PROSITE" id="PS50238">
    <property type="entry name" value="RHOGAP"/>
    <property type="match status" value="1"/>
</dbReference>
<dbReference type="Gene3D" id="2.60.40.10">
    <property type="entry name" value="Immunoglobulins"/>
    <property type="match status" value="1"/>
</dbReference>
<dbReference type="InterPro" id="IPR008936">
    <property type="entry name" value="Rho_GTPase_activation_prot"/>
</dbReference>
<dbReference type="PANTHER" id="PTHR11200">
    <property type="entry name" value="INOSITOL 5-PHOSPHATASE"/>
    <property type="match status" value="1"/>
</dbReference>
<dbReference type="InterPro" id="IPR000198">
    <property type="entry name" value="RhoGAP_dom"/>
</dbReference>
<comment type="subcellular location">
    <subcellularLocation>
        <location evidence="2">Cytoplasmic vesicle</location>
        <location evidence="2">Phagosome membrane</location>
    </subcellularLocation>
    <subcellularLocation>
        <location evidence="1">Early endosome membrane</location>
    </subcellularLocation>
</comment>
<keyword evidence="4" id="KW-0968">Cytoplasmic vesicle</keyword>
<evidence type="ECO:0000256" key="4">
    <source>
        <dbReference type="ARBA" id="ARBA00023329"/>
    </source>
</evidence>
<dbReference type="Gene3D" id="3.60.10.10">
    <property type="entry name" value="Endonuclease/exonuclease/phosphatase"/>
    <property type="match status" value="1"/>
</dbReference>
<dbReference type="PROSITE" id="PS50202">
    <property type="entry name" value="MSP"/>
    <property type="match status" value="1"/>
</dbReference>
<dbReference type="SMART" id="SM00324">
    <property type="entry name" value="RhoGAP"/>
    <property type="match status" value="1"/>
</dbReference>
<protein>
    <submittedName>
        <fullName evidence="7">DNase I-like protein</fullName>
    </submittedName>
</protein>
<reference evidence="7 8" key="1">
    <citation type="submission" date="2015-04" db="EMBL/GenBank/DDBJ databases">
        <title>Complete genome sequence of Schizopora paradoxa KUC8140, a cosmopolitan wood degrader in East Asia.</title>
        <authorList>
            <consortium name="DOE Joint Genome Institute"/>
            <person name="Min B."/>
            <person name="Park H."/>
            <person name="Jang Y."/>
            <person name="Kim J.-J."/>
            <person name="Kim K.H."/>
            <person name="Pangilinan J."/>
            <person name="Lipzen A."/>
            <person name="Riley R."/>
            <person name="Grigoriev I.V."/>
            <person name="Spatafora J.W."/>
            <person name="Choi I.-G."/>
        </authorList>
    </citation>
    <scope>NUCLEOTIDE SEQUENCE [LARGE SCALE GENOMIC DNA]</scope>
    <source>
        <strain evidence="7 8">KUC8140</strain>
    </source>
</reference>
<feature type="domain" description="MSP" evidence="5">
    <location>
        <begin position="636"/>
        <end position="790"/>
    </location>
</feature>
<sequence>MASTLAIEIAVRSYLNFESNLRCVLDGRAVQHGPSGEVDATMDLEENAPGGRILAIVANNPVESTEGSVLVFKRAHEQISSSTPLEPDLSLLAVIPITKDVSPTMSQLKSRPITLDLRPGKYIPPQPQPMVLRLQAPGHEYAISTYSTDELRNFVGECKRLQSIANASGSDPGEWTWLRTHSLFPRPDLRTLLDDASFRLSSACAGQPGDEEADLMAIREAWIREELDASLGNYSKSRKLKLKIGTFNVNGKIPSQDLSQWIRPQNAKISTNGTMTLPPIKNISPFTLTNEDVQDYLALKAKGDNDDKATSEEGVDINNSDPDILVFGFQELDVSAEALLISYTTDREDMWLNSIFSALGEAGESYTKLTSKQLVGMLIIVLVKTDIVTNISDVRTSAVGAGFMGLMGNKGASAVRFTLYNSTVLTFINTHLAAFDDYTDKRNSDYHNIVRRVNFLPNLTEVSEEGDFRIPESLFQTDAVFWMGDLNYRIDLPDTDVRGLIGGVTRDYNLHDLLQHDQLLKARRDKVVFEHFREAEIRHFPTYRFGFGIATDARGYDLKRRPAWTDRILYMASPAHVRVSQTTYEPHPEITMSDHRPVSASFDLEVSELDTQAYKETAEALLQKLGDFEDSDKVAKLKITPSEVDFGKVGYKRKVIKEVQVQNVTEVPAAFRFVSRSEDEAIFPKFLAVSPKLGIILPNSSITLTLTIEIDDYLAQTFNLGMEHLQETLILHTEQGKDHFIILSGQYQPTCFANDIPTLCRLPGPIRTAENWDPLSPKKQAANAPREIIRLLHWLMENAGDVCDLFCVRGDANLVEDIRECLDTGDDFPKFEDAAIYARSVAEVLVTLLQALPTPVIPASLHQRCISQTDRDEGLEMLLSGVDGATLNVWLTLTAFLACHIQRNDDKEIEGVKMSEILSCIFAPILLRDKPEEAPPISPLAKRNFLILFLR</sequence>
<dbReference type="Pfam" id="PF00620">
    <property type="entry name" value="RhoGAP"/>
    <property type="match status" value="1"/>
</dbReference>
<dbReference type="InParanoid" id="A0A0H2RVC5"/>
<dbReference type="SUPFAM" id="SSF49354">
    <property type="entry name" value="PapD-like"/>
    <property type="match status" value="1"/>
</dbReference>
<dbReference type="InterPro" id="IPR008962">
    <property type="entry name" value="PapD-like_sf"/>
</dbReference>
<feature type="domain" description="Rho-GAP" evidence="6">
    <location>
        <begin position="773"/>
        <end position="951"/>
    </location>
</feature>
<gene>
    <name evidence="7" type="ORF">SCHPADRAFT_916873</name>
</gene>
<dbReference type="PANTHER" id="PTHR11200:SF300">
    <property type="entry name" value="TYPE II INOSITOL 1,4,5-TRISPHOSPHATE 5-PHOSPHATASE"/>
    <property type="match status" value="1"/>
</dbReference>
<evidence type="ECO:0000313" key="7">
    <source>
        <dbReference type="EMBL" id="KLO08776.1"/>
    </source>
</evidence>
<evidence type="ECO:0000259" key="5">
    <source>
        <dbReference type="PROSITE" id="PS50202"/>
    </source>
</evidence>
<evidence type="ECO:0000256" key="1">
    <source>
        <dbReference type="ARBA" id="ARBA00004146"/>
    </source>
</evidence>
<dbReference type="GO" id="GO:0046856">
    <property type="term" value="P:phosphatidylinositol dephosphorylation"/>
    <property type="evidence" value="ECO:0007669"/>
    <property type="project" value="InterPro"/>
</dbReference>
<dbReference type="GO" id="GO:0031901">
    <property type="term" value="C:early endosome membrane"/>
    <property type="evidence" value="ECO:0007669"/>
    <property type="project" value="UniProtKB-SubCell"/>
</dbReference>